<proteinExistence type="predicted"/>
<accession>A0ACD5APG2</accession>
<reference evidence="1" key="1">
    <citation type="journal article" date="2025" name="Int. J. Syst. Evol. Microbiol.">
        <title>Streptomyces citrinus sp. nov., with yellow diffusible pigment.</title>
        <authorList>
            <person name="He Y."/>
            <person name="Yang E."/>
            <person name="Xu J."/>
            <person name="Sun Y."/>
            <person name="Sun L."/>
        </authorList>
    </citation>
    <scope>NUCLEOTIDE SEQUENCE</scope>
    <source>
        <strain evidence="1">Q6</strain>
    </source>
</reference>
<name>A0ACD5APG2_9ACTN</name>
<organism evidence="1 2">
    <name type="scientific">Streptomyces citrinus</name>
    <dbReference type="NCBI Taxonomy" id="3118173"/>
    <lineage>
        <taxon>Bacteria</taxon>
        <taxon>Bacillati</taxon>
        <taxon>Actinomycetota</taxon>
        <taxon>Actinomycetes</taxon>
        <taxon>Kitasatosporales</taxon>
        <taxon>Streptomycetaceae</taxon>
        <taxon>Streptomyces</taxon>
    </lineage>
</organism>
<evidence type="ECO:0000313" key="1">
    <source>
        <dbReference type="EMBL" id="WWQ68794.1"/>
    </source>
</evidence>
<keyword evidence="2" id="KW-1185">Reference proteome</keyword>
<sequence>MPRIVVVSPPFASHARPLASLAAALRQAGADVHFACGPEFEPLARQSGTRFEELVVTRNANTGVAESTVQSSQEATRLSAFLEATRRGAVSALITQAAHRREDMLPDPEAVLAAMRTLHRRVRADWYVVDQLSYAVTLALHCLQLPYATLCPGHPSYVLGAEDAYFGMPHAWPSRMRPAPRELAALHTWVKDNDQAFTRAFAAVARTAAPAAPPPGRAFALTSPHAVVYSYPQLPWLPTRPRGRAHFFAGHMVGPQHPLPATWAHRVTQLRGCTRRLVLVALGTFLSARDDVLRTVARSILRAFDDVGVIMAAGNRTDVLADLAGERCLISPEVPQQALLEHMDAMVHHGGANSFTECMRAGVPAVVLPFSSDQFSVAADAERAGVGVALDPNALTEDAVPHALQMLWSGGRRPLDVVSSAAMRQRGPSWAAARLLGAMNRVA</sequence>
<dbReference type="EMBL" id="CP146022">
    <property type="protein sequence ID" value="WWQ68794.1"/>
    <property type="molecule type" value="Genomic_DNA"/>
</dbReference>
<evidence type="ECO:0000313" key="2">
    <source>
        <dbReference type="Proteomes" id="UP001432251"/>
    </source>
</evidence>
<protein>
    <submittedName>
        <fullName evidence="1">Glycosyltransferase</fullName>
    </submittedName>
</protein>
<dbReference type="Proteomes" id="UP001432251">
    <property type="component" value="Chromosome"/>
</dbReference>
<gene>
    <name evidence="1" type="ORF">V2W30_39315</name>
</gene>